<feature type="non-terminal residue" evidence="1">
    <location>
        <position position="1"/>
    </location>
</feature>
<reference evidence="1" key="1">
    <citation type="submission" date="2017-07" db="EMBL/GenBank/DDBJ databases">
        <title>Taro Niue Genome Assembly and Annotation.</title>
        <authorList>
            <person name="Atibalentja N."/>
            <person name="Keating K."/>
            <person name="Fields C.J."/>
        </authorList>
    </citation>
    <scope>NUCLEOTIDE SEQUENCE</scope>
    <source>
        <strain evidence="1">Niue_2</strain>
        <tissue evidence="1">Leaf</tissue>
    </source>
</reference>
<dbReference type="Proteomes" id="UP000652761">
    <property type="component" value="Unassembled WGS sequence"/>
</dbReference>
<sequence length="149" mass="16993">MTPPSVSSLVLWNVKPVKVVRRQVLKSSVMAAAQGNLGGGLVMLESCLTECRWRALFKAGTPDDRSLLQAKGHDLLGGDSCWVQKDVQSGFNPLDSYYARWGSGKYSRGWIGRDRKEYKLFYSQRHSPNDLWKEVKKFLQHFMWSIIPD</sequence>
<evidence type="ECO:0000313" key="2">
    <source>
        <dbReference type="Proteomes" id="UP000652761"/>
    </source>
</evidence>
<proteinExistence type="predicted"/>
<accession>A0A843WX56</accession>
<dbReference type="EMBL" id="NMUH01004864">
    <property type="protein sequence ID" value="MQM11088.1"/>
    <property type="molecule type" value="Genomic_DNA"/>
</dbReference>
<protein>
    <submittedName>
        <fullName evidence="1">Uncharacterized protein</fullName>
    </submittedName>
</protein>
<name>A0A843WX56_COLES</name>
<evidence type="ECO:0000313" key="1">
    <source>
        <dbReference type="EMBL" id="MQM11088.1"/>
    </source>
</evidence>
<dbReference type="AlphaFoldDB" id="A0A843WX56"/>
<comment type="caution">
    <text evidence="1">The sequence shown here is derived from an EMBL/GenBank/DDBJ whole genome shotgun (WGS) entry which is preliminary data.</text>
</comment>
<gene>
    <name evidence="1" type="ORF">Taro_043998</name>
</gene>
<organism evidence="1 2">
    <name type="scientific">Colocasia esculenta</name>
    <name type="common">Wild taro</name>
    <name type="synonym">Arum esculentum</name>
    <dbReference type="NCBI Taxonomy" id="4460"/>
    <lineage>
        <taxon>Eukaryota</taxon>
        <taxon>Viridiplantae</taxon>
        <taxon>Streptophyta</taxon>
        <taxon>Embryophyta</taxon>
        <taxon>Tracheophyta</taxon>
        <taxon>Spermatophyta</taxon>
        <taxon>Magnoliopsida</taxon>
        <taxon>Liliopsida</taxon>
        <taxon>Araceae</taxon>
        <taxon>Aroideae</taxon>
        <taxon>Colocasieae</taxon>
        <taxon>Colocasia</taxon>
    </lineage>
</organism>
<keyword evidence="2" id="KW-1185">Reference proteome</keyword>